<reference evidence="2" key="1">
    <citation type="submission" date="2017-04" db="EMBL/GenBank/DDBJ databases">
        <authorList>
            <person name="Varghese N."/>
            <person name="Submissions S."/>
        </authorList>
    </citation>
    <scope>NUCLEOTIDE SEQUENCE [LARGE SCALE GENOMIC DNA]</scope>
    <source>
        <strain evidence="2">DSM 16537</strain>
    </source>
</reference>
<dbReference type="RefSeq" id="WP_084119931.1">
    <property type="nucleotide sequence ID" value="NZ_LT838813.1"/>
</dbReference>
<evidence type="ECO:0008006" key="3">
    <source>
        <dbReference type="Google" id="ProtNLM"/>
    </source>
</evidence>
<evidence type="ECO:0000313" key="2">
    <source>
        <dbReference type="Proteomes" id="UP000192333"/>
    </source>
</evidence>
<dbReference type="STRING" id="758820.SAMN00777080_1774"/>
<dbReference type="OrthoDB" id="9808260at2"/>
<accession>A0A1W2H2P9</accession>
<protein>
    <recommendedName>
        <fullName evidence="3">Capsule assembly protein Wzi</fullName>
    </recommendedName>
</protein>
<keyword evidence="2" id="KW-1185">Reference proteome</keyword>
<organism evidence="1 2">
    <name type="scientific">Aquiflexum balticum DSM 16537</name>
    <dbReference type="NCBI Taxonomy" id="758820"/>
    <lineage>
        <taxon>Bacteria</taxon>
        <taxon>Pseudomonadati</taxon>
        <taxon>Bacteroidota</taxon>
        <taxon>Cytophagia</taxon>
        <taxon>Cytophagales</taxon>
        <taxon>Cyclobacteriaceae</taxon>
        <taxon>Aquiflexum</taxon>
    </lineage>
</organism>
<name>A0A1W2H2P9_9BACT</name>
<dbReference type="EMBL" id="LT838813">
    <property type="protein sequence ID" value="SMD43193.1"/>
    <property type="molecule type" value="Genomic_DNA"/>
</dbReference>
<evidence type="ECO:0000313" key="1">
    <source>
        <dbReference type="EMBL" id="SMD43193.1"/>
    </source>
</evidence>
<dbReference type="Gene3D" id="2.40.160.130">
    <property type="entry name" value="Capsule assembly protein Wzi"/>
    <property type="match status" value="1"/>
</dbReference>
<proteinExistence type="predicted"/>
<gene>
    <name evidence="1" type="ORF">SAMN00777080_1774</name>
</gene>
<dbReference type="AlphaFoldDB" id="A0A1W2H2P9"/>
<dbReference type="Proteomes" id="UP000192333">
    <property type="component" value="Chromosome I"/>
</dbReference>
<sequence>MKKLLLFICSLWVLMGNHTYGQGAYAPFNRDYYHMVERYEIQKGRNNKSFDTGFKPYRRDHLANFLDSLAYLPTEDALSHFSSADQFNFEYLRNDNWEFVSGETTDSKKPIFKKLYRKPSDFVHYRDEVFDVHLNPVLYLSAGFEPGQENMRFRNSRGVELRGSIDRKVAFYSYFTTTQTIFPSWVKEYTERNGAVPGEGFWKRYEDEGYSYFSAMGHISFNFTRHIEAQLGHDRNFIGEGYRSMILSDFSNPYMFFKVNTKIWRFQLTNLWAQQTADIVFDGQGRPTDARYPQKWFSLYRLGTNIGKNFNLGLYQAVMKSEFDWNYLNPIIFYRWVEHQLGTPDKVMIGTDMKWNFVPGMQFYGQFALDEFVFGEFFGIDGKNSIRNKHSIQAGYKYIDAFKVRNLDIQLEYNQSRPYTYQEKFPFQSFSNYRTPLAHPLGANFREVVGIMRYQPGFLPRMFATFTGFYQFFGDDPTEDINFGKDVLKNRTNPGTGIGLFNNTIGQGVENRVVMANLNLSYMVRQNIFLDFSQSFRRRTAQDLSAPETTSFSQFSLRMNMVRNDFNF</sequence>
<dbReference type="InterPro" id="IPR038636">
    <property type="entry name" value="Wzi_sf"/>
</dbReference>